<organism evidence="1 2">
    <name type="scientific">Pluteus cervinus</name>
    <dbReference type="NCBI Taxonomy" id="181527"/>
    <lineage>
        <taxon>Eukaryota</taxon>
        <taxon>Fungi</taxon>
        <taxon>Dikarya</taxon>
        <taxon>Basidiomycota</taxon>
        <taxon>Agaricomycotina</taxon>
        <taxon>Agaricomycetes</taxon>
        <taxon>Agaricomycetidae</taxon>
        <taxon>Agaricales</taxon>
        <taxon>Pluteineae</taxon>
        <taxon>Pluteaceae</taxon>
        <taxon>Pluteus</taxon>
    </lineage>
</organism>
<reference evidence="1 2" key="1">
    <citation type="journal article" date="2019" name="Nat. Ecol. Evol.">
        <title>Megaphylogeny resolves global patterns of mushroom evolution.</title>
        <authorList>
            <person name="Varga T."/>
            <person name="Krizsan K."/>
            <person name="Foldi C."/>
            <person name="Dima B."/>
            <person name="Sanchez-Garcia M."/>
            <person name="Sanchez-Ramirez S."/>
            <person name="Szollosi G.J."/>
            <person name="Szarkandi J.G."/>
            <person name="Papp V."/>
            <person name="Albert L."/>
            <person name="Andreopoulos W."/>
            <person name="Angelini C."/>
            <person name="Antonin V."/>
            <person name="Barry K.W."/>
            <person name="Bougher N.L."/>
            <person name="Buchanan P."/>
            <person name="Buyck B."/>
            <person name="Bense V."/>
            <person name="Catcheside P."/>
            <person name="Chovatia M."/>
            <person name="Cooper J."/>
            <person name="Damon W."/>
            <person name="Desjardin D."/>
            <person name="Finy P."/>
            <person name="Geml J."/>
            <person name="Haridas S."/>
            <person name="Hughes K."/>
            <person name="Justo A."/>
            <person name="Karasinski D."/>
            <person name="Kautmanova I."/>
            <person name="Kiss B."/>
            <person name="Kocsube S."/>
            <person name="Kotiranta H."/>
            <person name="LaButti K.M."/>
            <person name="Lechner B.E."/>
            <person name="Liimatainen K."/>
            <person name="Lipzen A."/>
            <person name="Lukacs Z."/>
            <person name="Mihaltcheva S."/>
            <person name="Morgado L.N."/>
            <person name="Niskanen T."/>
            <person name="Noordeloos M.E."/>
            <person name="Ohm R.A."/>
            <person name="Ortiz-Santana B."/>
            <person name="Ovrebo C."/>
            <person name="Racz N."/>
            <person name="Riley R."/>
            <person name="Savchenko A."/>
            <person name="Shiryaev A."/>
            <person name="Soop K."/>
            <person name="Spirin V."/>
            <person name="Szebenyi C."/>
            <person name="Tomsovsky M."/>
            <person name="Tulloss R.E."/>
            <person name="Uehling J."/>
            <person name="Grigoriev I.V."/>
            <person name="Vagvolgyi C."/>
            <person name="Papp T."/>
            <person name="Martin F.M."/>
            <person name="Miettinen O."/>
            <person name="Hibbett D.S."/>
            <person name="Nagy L.G."/>
        </authorList>
    </citation>
    <scope>NUCLEOTIDE SEQUENCE [LARGE SCALE GENOMIC DNA]</scope>
    <source>
        <strain evidence="1 2">NL-1719</strain>
    </source>
</reference>
<proteinExistence type="predicted"/>
<protein>
    <submittedName>
        <fullName evidence="1">Uncharacterized protein</fullName>
    </submittedName>
</protein>
<accession>A0ACD3AYW5</accession>
<name>A0ACD3AYW5_9AGAR</name>
<gene>
    <name evidence="1" type="ORF">BDN72DRAFT_857105</name>
</gene>
<dbReference type="Proteomes" id="UP000308600">
    <property type="component" value="Unassembled WGS sequence"/>
</dbReference>
<keyword evidence="2" id="KW-1185">Reference proteome</keyword>
<evidence type="ECO:0000313" key="1">
    <source>
        <dbReference type="EMBL" id="TFK70162.1"/>
    </source>
</evidence>
<dbReference type="EMBL" id="ML208317">
    <property type="protein sequence ID" value="TFK70162.1"/>
    <property type="molecule type" value="Genomic_DNA"/>
</dbReference>
<sequence>MKKRTYSIHLLKQTIRHGGDATNLGQRVQLIWKDLSDLNSSEDNLCVERQYMRVAQTTSAKKTRRIAAMDDLEDEESRRVTWNRGNCIKLESGRVKCNLTVCFVWSMRGGKNDGEDQNAENGNAGELNRPDCRFLHPSLNYNSTRYCISATAETTTLPAKLENWDEFKPHADFGDHFTSKFPQVLTRSTRTQGKWRGVIGILAQVGKGLGRYCGNYRSIEFSNKYSYPLRAEYFLKPLQFTTSSAPQTAIEGLACNLYQLNTQTLGRLKSKGLRQVDRAITPNLIGGRGCGTLSDYSSFCMIRGFNDQLNVVSLPLLGNEYVHVLNHSVYT</sequence>
<evidence type="ECO:0000313" key="2">
    <source>
        <dbReference type="Proteomes" id="UP000308600"/>
    </source>
</evidence>